<dbReference type="AlphaFoldDB" id="A0A7G9QZD4"/>
<dbReference type="InterPro" id="IPR003673">
    <property type="entry name" value="CoA-Trfase_fam_III"/>
</dbReference>
<evidence type="ECO:0000313" key="3">
    <source>
        <dbReference type="Proteomes" id="UP000515976"/>
    </source>
</evidence>
<dbReference type="Gene3D" id="3.40.50.10540">
    <property type="entry name" value="Crotonobetainyl-coa:carnitine coa-transferase, domain 1"/>
    <property type="match status" value="1"/>
</dbReference>
<protein>
    <submittedName>
        <fullName evidence="2">CoA transferase</fullName>
    </submittedName>
</protein>
<dbReference type="Pfam" id="PF02515">
    <property type="entry name" value="CoA_transf_3"/>
    <property type="match status" value="1"/>
</dbReference>
<dbReference type="KEGG" id="pei:H9L10_10390"/>
<dbReference type="RefSeq" id="WP_166100090.1">
    <property type="nucleotide sequence ID" value="NZ_BMMY01000003.1"/>
</dbReference>
<keyword evidence="1 2" id="KW-0808">Transferase</keyword>
<dbReference type="PANTHER" id="PTHR48207:SF3">
    <property type="entry name" value="SUCCINATE--HYDROXYMETHYLGLUTARATE COA-TRANSFERASE"/>
    <property type="match status" value="1"/>
</dbReference>
<reference evidence="2 3" key="1">
    <citation type="submission" date="2020-08" db="EMBL/GenBank/DDBJ databases">
        <title>Genome sequence of Phycicoccus endophyticus JCM 31784T.</title>
        <authorList>
            <person name="Hyun D.-W."/>
            <person name="Bae J.-W."/>
        </authorList>
    </citation>
    <scope>NUCLEOTIDE SEQUENCE [LARGE SCALE GENOMIC DNA]</scope>
    <source>
        <strain evidence="2 3">JCM 31784</strain>
    </source>
</reference>
<organism evidence="2 3">
    <name type="scientific">Phycicoccus endophyticus</name>
    <dbReference type="NCBI Taxonomy" id="1690220"/>
    <lineage>
        <taxon>Bacteria</taxon>
        <taxon>Bacillati</taxon>
        <taxon>Actinomycetota</taxon>
        <taxon>Actinomycetes</taxon>
        <taxon>Micrococcales</taxon>
        <taxon>Intrasporangiaceae</taxon>
        <taxon>Phycicoccus</taxon>
    </lineage>
</organism>
<dbReference type="GO" id="GO:0008410">
    <property type="term" value="F:CoA-transferase activity"/>
    <property type="evidence" value="ECO:0007669"/>
    <property type="project" value="TreeGrafter"/>
</dbReference>
<dbReference type="Gene3D" id="3.30.1540.10">
    <property type="entry name" value="formyl-coa transferase, domain 3"/>
    <property type="match status" value="1"/>
</dbReference>
<dbReference type="SUPFAM" id="SSF89796">
    <property type="entry name" value="CoA-transferase family III (CaiB/BaiF)"/>
    <property type="match status" value="1"/>
</dbReference>
<evidence type="ECO:0000256" key="1">
    <source>
        <dbReference type="ARBA" id="ARBA00022679"/>
    </source>
</evidence>
<dbReference type="InterPro" id="IPR050483">
    <property type="entry name" value="CoA-transferase_III_domain"/>
</dbReference>
<proteinExistence type="predicted"/>
<gene>
    <name evidence="2" type="ORF">H9L10_10390</name>
</gene>
<keyword evidence="3" id="KW-1185">Reference proteome</keyword>
<dbReference type="InterPro" id="IPR044855">
    <property type="entry name" value="CoA-Trfase_III_dom3_sf"/>
</dbReference>
<evidence type="ECO:0000313" key="2">
    <source>
        <dbReference type="EMBL" id="QNN48709.1"/>
    </source>
</evidence>
<dbReference type="Proteomes" id="UP000515976">
    <property type="component" value="Chromosome"/>
</dbReference>
<dbReference type="InterPro" id="IPR023606">
    <property type="entry name" value="CoA-Trfase_III_dom_1_sf"/>
</dbReference>
<name>A0A7G9QZD4_9MICO</name>
<sequence length="385" mass="41551">MSPHLPLDGVTVLALEQAVAGPLATRHLADHGARVLKVERPGVGDFAREYDHSVGGESSYFVWLNRGKESLALDLRAAEDLRLLESVAADCDVLLQNLRPGAVERLGLGADRLRELNPRLVHVSISGYGPDGPYAGRKAYDLLIQCETGVLDVTGTAQDPCKVGFSVADIATGMYAYSAVLTALYDRERTGRGCAVHVPMIGAMAEWMSQPAYRSAAEGRPFTRTGASHASISPYGPYRCADGVVFLGIQSDREWRVFAQDVLGRPELGGDERFATNVARVRHDALIRVVVEERFASLSRLEATRLLERLGIANAVARPAAELVEHPQLVARHRLVPVETPSGPMTAVMPPVESADWTVTMGAVPRLGEHTEAVRAAHARSGARS</sequence>
<dbReference type="PANTHER" id="PTHR48207">
    <property type="entry name" value="SUCCINATE--HYDROXYMETHYLGLUTARATE COA-TRANSFERASE"/>
    <property type="match status" value="1"/>
</dbReference>
<dbReference type="EMBL" id="CP060712">
    <property type="protein sequence ID" value="QNN48709.1"/>
    <property type="molecule type" value="Genomic_DNA"/>
</dbReference>
<accession>A0A7G9QZD4</accession>